<dbReference type="InterPro" id="IPR008995">
    <property type="entry name" value="Mo/tungstate-bd_C_term_dom"/>
</dbReference>
<dbReference type="Gene3D" id="3.40.50.300">
    <property type="entry name" value="P-loop containing nucleotide triphosphate hydrolases"/>
    <property type="match status" value="1"/>
</dbReference>
<dbReference type="SUPFAM" id="SSF52540">
    <property type="entry name" value="P-loop containing nucleoside triphosphate hydrolases"/>
    <property type="match status" value="1"/>
</dbReference>
<keyword evidence="3" id="KW-1003">Cell membrane</keyword>
<dbReference type="GO" id="GO:0015098">
    <property type="term" value="F:molybdate ion transmembrane transporter activity"/>
    <property type="evidence" value="ECO:0007669"/>
    <property type="project" value="InterPro"/>
</dbReference>
<evidence type="ECO:0000256" key="10">
    <source>
        <dbReference type="PROSITE-ProRule" id="PRU01213"/>
    </source>
</evidence>
<dbReference type="Pfam" id="PF00005">
    <property type="entry name" value="ABC_tran"/>
    <property type="match status" value="1"/>
</dbReference>
<dbReference type="InterPro" id="IPR050334">
    <property type="entry name" value="Molybdenum_import_ModC"/>
</dbReference>
<keyword evidence="6" id="KW-0547">Nucleotide-binding</keyword>
<dbReference type="InterPro" id="IPR005116">
    <property type="entry name" value="Transp-assoc_OB_typ1"/>
</dbReference>
<accession>A0AAU7JMT6</accession>
<keyword evidence="5" id="KW-0997">Cell inner membrane</keyword>
<proteinExistence type="inferred from homology"/>
<evidence type="ECO:0000256" key="3">
    <source>
        <dbReference type="ARBA" id="ARBA00022475"/>
    </source>
</evidence>
<dbReference type="InterPro" id="IPR011868">
    <property type="entry name" value="ModC_ABC_ATP-bd"/>
</dbReference>
<evidence type="ECO:0000256" key="2">
    <source>
        <dbReference type="ARBA" id="ARBA00022448"/>
    </source>
</evidence>
<dbReference type="InterPro" id="IPR004606">
    <property type="entry name" value="Mop_domain"/>
</dbReference>
<organism evidence="13">
    <name type="scientific">Alsobacter sp. KACC 23698</name>
    <dbReference type="NCBI Taxonomy" id="3149229"/>
    <lineage>
        <taxon>Bacteria</taxon>
        <taxon>Pseudomonadati</taxon>
        <taxon>Pseudomonadota</taxon>
        <taxon>Alphaproteobacteria</taxon>
        <taxon>Hyphomicrobiales</taxon>
        <taxon>Alsobacteraceae</taxon>
        <taxon>Alsobacter</taxon>
    </lineage>
</organism>
<keyword evidence="2" id="KW-0813">Transport</keyword>
<dbReference type="InterPro" id="IPR017871">
    <property type="entry name" value="ABC_transporter-like_CS"/>
</dbReference>
<keyword evidence="4 10" id="KW-0500">Molybdenum</keyword>
<dbReference type="InterPro" id="IPR003439">
    <property type="entry name" value="ABC_transporter-like_ATP-bd"/>
</dbReference>
<evidence type="ECO:0000256" key="5">
    <source>
        <dbReference type="ARBA" id="ARBA00022519"/>
    </source>
</evidence>
<dbReference type="GO" id="GO:0016887">
    <property type="term" value="F:ATP hydrolysis activity"/>
    <property type="evidence" value="ECO:0007669"/>
    <property type="project" value="InterPro"/>
</dbReference>
<dbReference type="SUPFAM" id="SSF50331">
    <property type="entry name" value="MOP-like"/>
    <property type="match status" value="1"/>
</dbReference>
<dbReference type="InterPro" id="IPR003593">
    <property type="entry name" value="AAA+_ATPase"/>
</dbReference>
<evidence type="ECO:0000313" key="13">
    <source>
        <dbReference type="EMBL" id="XBO41732.1"/>
    </source>
</evidence>
<dbReference type="SMART" id="SM00382">
    <property type="entry name" value="AAA"/>
    <property type="match status" value="1"/>
</dbReference>
<dbReference type="GO" id="GO:0140359">
    <property type="term" value="F:ABC-type transporter activity"/>
    <property type="evidence" value="ECO:0007669"/>
    <property type="project" value="InterPro"/>
</dbReference>
<dbReference type="AlphaFoldDB" id="A0AAU7JMT6"/>
<dbReference type="PANTHER" id="PTHR43514">
    <property type="entry name" value="ABC TRANSPORTER I FAMILY MEMBER 10"/>
    <property type="match status" value="1"/>
</dbReference>
<sequence length="372" mass="39073">MDARAPHPAIRCAFRGRVGAFALDVAFEAPSSGVTALFGPSGSGKTTVLRCMAGLHRLAEGALTVGGEAWQDGRTFRPTHRRPVGYVFQEASLFAHLSVKENLLFGAKRAAPRPGSAAVGWDEVVDLLGLGALLGRDSRSLSGGERQRVAIGRALLSQPSLLLMDEPLSALDRNARDEILPFLERLHAGLSLPMVYVTHDMAEVERLADHLVLLEAGRVVAAGPLAALQSDPALPLAARRDAAVSLDAVTHAYDPAFGLLTLRVDGGSFVAPGPPAPAGERRRLRVQAADVSLALRPAEASTIINILPARILDARPLGPQESLVVLGLGDDGAGARLLSRVTRRSWEHLGLAPGVAVYAQVKGVAVGAPIPL</sequence>
<dbReference type="GO" id="GO:0016020">
    <property type="term" value="C:membrane"/>
    <property type="evidence" value="ECO:0007669"/>
    <property type="project" value="InterPro"/>
</dbReference>
<protein>
    <submittedName>
        <fullName evidence="13">Molybdenum ABC transporter ATP-binding protein</fullName>
    </submittedName>
</protein>
<evidence type="ECO:0000256" key="9">
    <source>
        <dbReference type="ARBA" id="ARBA00023136"/>
    </source>
</evidence>
<name>A0AAU7JMT6_9HYPH</name>
<dbReference type="PROSITE" id="PS51866">
    <property type="entry name" value="MOP"/>
    <property type="match status" value="1"/>
</dbReference>
<dbReference type="EMBL" id="CP157484">
    <property type="protein sequence ID" value="XBO41732.1"/>
    <property type="molecule type" value="Genomic_DNA"/>
</dbReference>
<feature type="domain" description="Mop" evidence="12">
    <location>
        <begin position="300"/>
        <end position="370"/>
    </location>
</feature>
<dbReference type="PROSITE" id="PS00211">
    <property type="entry name" value="ABC_TRANSPORTER_1"/>
    <property type="match status" value="1"/>
</dbReference>
<reference evidence="13" key="1">
    <citation type="submission" date="2024-05" db="EMBL/GenBank/DDBJ databases">
        <authorList>
            <person name="Kim S."/>
            <person name="Heo J."/>
            <person name="Choi H."/>
            <person name="Choi Y."/>
            <person name="Kwon S.-W."/>
            <person name="Kim Y."/>
        </authorList>
    </citation>
    <scope>NUCLEOTIDE SEQUENCE</scope>
    <source>
        <strain evidence="13">KACC 23698</strain>
    </source>
</reference>
<keyword evidence="8" id="KW-1278">Translocase</keyword>
<dbReference type="PANTHER" id="PTHR43514:SF10">
    <property type="entry name" value="MOLYBDENUM IMPORT ATP-BINDING PROTEIN MODC 2"/>
    <property type="match status" value="1"/>
</dbReference>
<evidence type="ECO:0000256" key="4">
    <source>
        <dbReference type="ARBA" id="ARBA00022505"/>
    </source>
</evidence>
<keyword evidence="9" id="KW-0472">Membrane</keyword>
<dbReference type="PROSITE" id="PS50893">
    <property type="entry name" value="ABC_TRANSPORTER_2"/>
    <property type="match status" value="1"/>
</dbReference>
<dbReference type="RefSeq" id="WP_406858584.1">
    <property type="nucleotide sequence ID" value="NZ_CP157484.1"/>
</dbReference>
<evidence type="ECO:0000259" key="12">
    <source>
        <dbReference type="PROSITE" id="PS51866"/>
    </source>
</evidence>
<dbReference type="InterPro" id="IPR027417">
    <property type="entry name" value="P-loop_NTPase"/>
</dbReference>
<dbReference type="Pfam" id="PF03459">
    <property type="entry name" value="TOBE"/>
    <property type="match status" value="1"/>
</dbReference>
<evidence type="ECO:0000256" key="1">
    <source>
        <dbReference type="ARBA" id="ARBA00005417"/>
    </source>
</evidence>
<evidence type="ECO:0000256" key="8">
    <source>
        <dbReference type="ARBA" id="ARBA00022967"/>
    </source>
</evidence>
<dbReference type="GO" id="GO:0005524">
    <property type="term" value="F:ATP binding"/>
    <property type="evidence" value="ECO:0007669"/>
    <property type="project" value="UniProtKB-KW"/>
</dbReference>
<keyword evidence="7 13" id="KW-0067">ATP-binding</keyword>
<evidence type="ECO:0000259" key="11">
    <source>
        <dbReference type="PROSITE" id="PS50893"/>
    </source>
</evidence>
<evidence type="ECO:0000256" key="7">
    <source>
        <dbReference type="ARBA" id="ARBA00022840"/>
    </source>
</evidence>
<evidence type="ECO:0000256" key="6">
    <source>
        <dbReference type="ARBA" id="ARBA00022741"/>
    </source>
</evidence>
<comment type="similarity">
    <text evidence="1">Belongs to the ABC transporter superfamily.</text>
</comment>
<feature type="domain" description="ABC transporter" evidence="11">
    <location>
        <begin position="3"/>
        <end position="241"/>
    </location>
</feature>
<gene>
    <name evidence="13" type="primary">modC</name>
    <name evidence="13" type="ORF">ABEG18_10415</name>
</gene>
<dbReference type="Gene3D" id="2.40.50.100">
    <property type="match status" value="1"/>
</dbReference>
<dbReference type="NCBIfam" id="TIGR02142">
    <property type="entry name" value="modC_ABC"/>
    <property type="match status" value="1"/>
</dbReference>